<protein>
    <submittedName>
        <fullName evidence="1">ATP-binding protein</fullName>
    </submittedName>
</protein>
<dbReference type="Proteomes" id="UP001597063">
    <property type="component" value="Unassembled WGS sequence"/>
</dbReference>
<keyword evidence="1" id="KW-0547">Nucleotide-binding</keyword>
<dbReference type="RefSeq" id="WP_165503089.1">
    <property type="nucleotide sequence ID" value="NZ_CAACUY010000136.1"/>
</dbReference>
<organism evidence="1 2">
    <name type="scientific">Actinomadura fibrosa</name>
    <dbReference type="NCBI Taxonomy" id="111802"/>
    <lineage>
        <taxon>Bacteria</taxon>
        <taxon>Bacillati</taxon>
        <taxon>Actinomycetota</taxon>
        <taxon>Actinomycetes</taxon>
        <taxon>Streptosporangiales</taxon>
        <taxon>Thermomonosporaceae</taxon>
        <taxon>Actinomadura</taxon>
    </lineage>
</organism>
<accession>A0ABW2Y313</accession>
<dbReference type="SUPFAM" id="SSF55874">
    <property type="entry name" value="ATPase domain of HSP90 chaperone/DNA topoisomerase II/histidine kinase"/>
    <property type="match status" value="1"/>
</dbReference>
<proteinExistence type="predicted"/>
<comment type="caution">
    <text evidence="1">The sequence shown here is derived from an EMBL/GenBank/DDBJ whole genome shotgun (WGS) entry which is preliminary data.</text>
</comment>
<dbReference type="InterPro" id="IPR050267">
    <property type="entry name" value="Anti-sigma-factor_SerPK"/>
</dbReference>
<name>A0ABW2Y313_9ACTN</name>
<evidence type="ECO:0000313" key="1">
    <source>
        <dbReference type="EMBL" id="MFD0692143.1"/>
    </source>
</evidence>
<dbReference type="CDD" id="cd16936">
    <property type="entry name" value="HATPase_RsbW-like"/>
    <property type="match status" value="1"/>
</dbReference>
<dbReference type="Gene3D" id="3.30.565.10">
    <property type="entry name" value="Histidine kinase-like ATPase, C-terminal domain"/>
    <property type="match status" value="1"/>
</dbReference>
<sequence>MLTLIALPNAAYWARRHTEDVLKRWNACVALGDAKLVITEFISNAVKATGTLDVRQQKAYAEAPLAVPYTEVSQLKWVRLRLSYGRAMLLIEVWDSSDEPPVEQVPDFESEGGRGLFVVRAHCDKWGWYPAQGGGKVVWAELRAS</sequence>
<dbReference type="PANTHER" id="PTHR35526">
    <property type="entry name" value="ANTI-SIGMA-F FACTOR RSBW-RELATED"/>
    <property type="match status" value="1"/>
</dbReference>
<reference evidence="2" key="1">
    <citation type="journal article" date="2019" name="Int. J. Syst. Evol. Microbiol.">
        <title>The Global Catalogue of Microorganisms (GCM) 10K type strain sequencing project: providing services to taxonomists for standard genome sequencing and annotation.</title>
        <authorList>
            <consortium name="The Broad Institute Genomics Platform"/>
            <consortium name="The Broad Institute Genome Sequencing Center for Infectious Disease"/>
            <person name="Wu L."/>
            <person name="Ma J."/>
        </authorList>
    </citation>
    <scope>NUCLEOTIDE SEQUENCE [LARGE SCALE GENOMIC DNA]</scope>
    <source>
        <strain evidence="2">JCM 9371</strain>
    </source>
</reference>
<keyword evidence="2" id="KW-1185">Reference proteome</keyword>
<evidence type="ECO:0000313" key="2">
    <source>
        <dbReference type="Proteomes" id="UP001597063"/>
    </source>
</evidence>
<gene>
    <name evidence="1" type="ORF">ACFQZM_47175</name>
</gene>
<dbReference type="PANTHER" id="PTHR35526:SF3">
    <property type="entry name" value="ANTI-SIGMA-F FACTOR RSBW"/>
    <property type="match status" value="1"/>
</dbReference>
<dbReference type="GO" id="GO:0005524">
    <property type="term" value="F:ATP binding"/>
    <property type="evidence" value="ECO:0007669"/>
    <property type="project" value="UniProtKB-KW"/>
</dbReference>
<keyword evidence="1" id="KW-0067">ATP-binding</keyword>
<dbReference type="EMBL" id="JBHTGP010000035">
    <property type="protein sequence ID" value="MFD0692143.1"/>
    <property type="molecule type" value="Genomic_DNA"/>
</dbReference>
<dbReference type="InterPro" id="IPR036890">
    <property type="entry name" value="HATPase_C_sf"/>
</dbReference>